<name>A0ABS8T7Z1_DATST</name>
<sequence length="188" mass="21486">GERKCKGISSGHFSTSLVKGREGAESNSEDSPTDDVEEDDNDAEKPRDDETAVDKSDEKKSSAENFSEKESVAEESDNQEDSEPPTTLEERIPVVVFKEEPPIWTNVLNEVPELRQLFDAYNMHWMDETPGKYSLEMVHEFYINYYCTWENNAPSRQAIKKEPMLDSVRARAISVNIFERTITRVLMG</sequence>
<feature type="non-terminal residue" evidence="2">
    <location>
        <position position="188"/>
    </location>
</feature>
<evidence type="ECO:0000256" key="1">
    <source>
        <dbReference type="SAM" id="MobiDB-lite"/>
    </source>
</evidence>
<feature type="compositionally biased region" description="Acidic residues" evidence="1">
    <location>
        <begin position="73"/>
        <end position="83"/>
    </location>
</feature>
<gene>
    <name evidence="2" type="ORF">HAX54_004274</name>
</gene>
<evidence type="ECO:0000313" key="2">
    <source>
        <dbReference type="EMBL" id="MCD7467076.1"/>
    </source>
</evidence>
<comment type="caution">
    <text evidence="2">The sequence shown here is derived from an EMBL/GenBank/DDBJ whole genome shotgun (WGS) entry which is preliminary data.</text>
</comment>
<keyword evidence="3" id="KW-1185">Reference proteome</keyword>
<dbReference type="EMBL" id="JACEIK010001196">
    <property type="protein sequence ID" value="MCD7467076.1"/>
    <property type="molecule type" value="Genomic_DNA"/>
</dbReference>
<organism evidence="2 3">
    <name type="scientific">Datura stramonium</name>
    <name type="common">Jimsonweed</name>
    <name type="synonym">Common thornapple</name>
    <dbReference type="NCBI Taxonomy" id="4076"/>
    <lineage>
        <taxon>Eukaryota</taxon>
        <taxon>Viridiplantae</taxon>
        <taxon>Streptophyta</taxon>
        <taxon>Embryophyta</taxon>
        <taxon>Tracheophyta</taxon>
        <taxon>Spermatophyta</taxon>
        <taxon>Magnoliopsida</taxon>
        <taxon>eudicotyledons</taxon>
        <taxon>Gunneridae</taxon>
        <taxon>Pentapetalae</taxon>
        <taxon>asterids</taxon>
        <taxon>lamiids</taxon>
        <taxon>Solanales</taxon>
        <taxon>Solanaceae</taxon>
        <taxon>Solanoideae</taxon>
        <taxon>Datureae</taxon>
        <taxon>Datura</taxon>
    </lineage>
</organism>
<evidence type="ECO:0000313" key="3">
    <source>
        <dbReference type="Proteomes" id="UP000823775"/>
    </source>
</evidence>
<feature type="region of interest" description="Disordered" evidence="1">
    <location>
        <begin position="1"/>
        <end position="92"/>
    </location>
</feature>
<proteinExistence type="predicted"/>
<dbReference type="Proteomes" id="UP000823775">
    <property type="component" value="Unassembled WGS sequence"/>
</dbReference>
<feature type="compositionally biased region" description="Basic and acidic residues" evidence="1">
    <location>
        <begin position="43"/>
        <end position="72"/>
    </location>
</feature>
<accession>A0ABS8T7Z1</accession>
<protein>
    <submittedName>
        <fullName evidence="2">Uncharacterized protein</fullName>
    </submittedName>
</protein>
<reference evidence="2 3" key="1">
    <citation type="journal article" date="2021" name="BMC Genomics">
        <title>Datura genome reveals duplications of psychoactive alkaloid biosynthetic genes and high mutation rate following tissue culture.</title>
        <authorList>
            <person name="Rajewski A."/>
            <person name="Carter-House D."/>
            <person name="Stajich J."/>
            <person name="Litt A."/>
        </authorList>
    </citation>
    <scope>NUCLEOTIDE SEQUENCE [LARGE SCALE GENOMIC DNA]</scope>
    <source>
        <strain evidence="2">AR-01</strain>
    </source>
</reference>
<feature type="non-terminal residue" evidence="2">
    <location>
        <position position="1"/>
    </location>
</feature>
<feature type="compositionally biased region" description="Acidic residues" evidence="1">
    <location>
        <begin position="27"/>
        <end position="42"/>
    </location>
</feature>